<keyword evidence="7 11" id="KW-0862">Zinc</keyword>
<keyword evidence="4 12" id="KW-0645">Protease</keyword>
<feature type="binding site" evidence="10">
    <location>
        <begin position="563"/>
        <end position="565"/>
    </location>
    <ligand>
        <name>a peptide</name>
        <dbReference type="ChEBI" id="CHEBI:60466"/>
    </ligand>
</feature>
<keyword evidence="6 12" id="KW-0378">Hydrolase</keyword>
<evidence type="ECO:0000256" key="10">
    <source>
        <dbReference type="PIRSR" id="PIRSR612777-2"/>
    </source>
</evidence>
<feature type="active site" description="Proton acceptor" evidence="9">
    <location>
        <position position="290"/>
    </location>
</feature>
<dbReference type="Gene3D" id="1.10.390.10">
    <property type="entry name" value="Neutral Protease Domain 2"/>
    <property type="match status" value="1"/>
</dbReference>
<keyword evidence="8 12" id="KW-0482">Metalloprotease</keyword>
<dbReference type="EC" id="3.3.2.10" evidence="12"/>
<dbReference type="InterPro" id="IPR034015">
    <property type="entry name" value="M1_LTA4H"/>
</dbReference>
<dbReference type="InterPro" id="IPR014782">
    <property type="entry name" value="Peptidase_M1_dom"/>
</dbReference>
<evidence type="ECO:0000256" key="6">
    <source>
        <dbReference type="ARBA" id="ARBA00022801"/>
    </source>
</evidence>
<dbReference type="InterPro" id="IPR049980">
    <property type="entry name" value="LTA4H_cat"/>
</dbReference>
<feature type="binding site" evidence="11">
    <location>
        <position position="293"/>
    </location>
    <ligand>
        <name>Zn(2+)</name>
        <dbReference type="ChEBI" id="CHEBI:29105"/>
        <note>catalytic</note>
    </ligand>
</feature>
<keyword evidence="3 12" id="KW-0963">Cytoplasm</keyword>
<dbReference type="SMART" id="SM01263">
    <property type="entry name" value="Leuk-A4-hydro_C"/>
    <property type="match status" value="1"/>
</dbReference>
<evidence type="ECO:0000256" key="1">
    <source>
        <dbReference type="ARBA" id="ARBA00004496"/>
    </source>
</evidence>
<dbReference type="InterPro" id="IPR042097">
    <property type="entry name" value="Aminopeptidase_N-like_N_sf"/>
</dbReference>
<dbReference type="InterPro" id="IPR001930">
    <property type="entry name" value="Peptidase_M1"/>
</dbReference>
<feature type="domain" description="Peptidase M1 leukotriene A4 hydrolase/aminopeptidase C-terminal" evidence="13">
    <location>
        <begin position="462"/>
        <end position="589"/>
    </location>
</feature>
<protein>
    <recommendedName>
        <fullName evidence="12">Leukotriene A(4) hydrolase</fullName>
        <shortName evidence="12">LTA-4 hydrolase</shortName>
        <ecNumber evidence="12">3.3.2.10</ecNumber>
        <ecNumber evidence="12">3.4.11.-</ecNumber>
    </recommendedName>
</protein>
<evidence type="ECO:0000313" key="15">
    <source>
        <dbReference type="Proteomes" id="UP000789572"/>
    </source>
</evidence>
<evidence type="ECO:0000256" key="8">
    <source>
        <dbReference type="ARBA" id="ARBA00023049"/>
    </source>
</evidence>
<dbReference type="OrthoDB" id="79562at2759"/>
<dbReference type="GO" id="GO:0004177">
    <property type="term" value="F:aminopeptidase activity"/>
    <property type="evidence" value="ECO:0007669"/>
    <property type="project" value="TreeGrafter"/>
</dbReference>
<feature type="binding site" evidence="10">
    <location>
        <begin position="260"/>
        <end position="265"/>
    </location>
    <ligand>
        <name>a peptide</name>
        <dbReference type="ChEBI" id="CHEBI:60466"/>
    </ligand>
</feature>
<dbReference type="PANTHER" id="PTHR45726:SF3">
    <property type="entry name" value="LEUKOTRIENE A-4 HYDROLASE"/>
    <property type="match status" value="1"/>
</dbReference>
<evidence type="ECO:0000256" key="12">
    <source>
        <dbReference type="RuleBase" id="RU361141"/>
    </source>
</evidence>
<dbReference type="Gene3D" id="2.60.40.1730">
    <property type="entry name" value="tricorn interacting facor f3 domain"/>
    <property type="match status" value="1"/>
</dbReference>
<dbReference type="InterPro" id="IPR045357">
    <property type="entry name" value="Aminopeptidase_N-like_N"/>
</dbReference>
<dbReference type="Gene3D" id="3.30.2010.30">
    <property type="match status" value="1"/>
</dbReference>
<keyword evidence="15" id="KW-1185">Reference proteome</keyword>
<evidence type="ECO:0000313" key="14">
    <source>
        <dbReference type="EMBL" id="CAG8456178.1"/>
    </source>
</evidence>
<sequence>MLYDPSSYANINDVQTTHLHLDLTVDFTKKILSGSVILDLVTVASDVSNVILDTRHVNVRSVHYDNASLKFSLDPDDERFGSALRITLPSSLQAGTEFKLTIGYETTSACTAVQWLEPSQTVGGKLPYLFTQCQAIHARSMVPCQDTPSLKVTYSAAIRSPCRALMSAIGTGESEADDGHKVYTFEQKTKIPSYLLALAAGNLVGRQIGPRSTIWTEPEVVESAAWEFANTEDFIAIGENLLTPYEWRKYDLLVLPPSFPYGGMENPCLTYVTPTLLAGDRSLVDVVAHEISHSWTGNLVTNANWEHLWLNEGWTVFLERKIIGRADGEAYRHFRSIIGWRELEDSIKHFGNSNPLTALVPNLKGIDPDDAFSHVPYEKGFNFLYYIEQLVGGPKYFEPYMKAHVENFAGKSITTDDWKAFLFSFMEKSYGAEKRAVLEKIDWEAWLHAPGLPPVRNEFDQTLAKACYELAMRWDAARNKTTFEEFSPNDIKNFSSPQKVVFLQRLTQYPPLPQNAVRELDRLYQLTNVVNSEIRFRWQELCLLADYEPIFPHVVKFVTEQGRMKFVRPLYRSVATSMQKWIRTSEKDVPGTSFLLSSNRRKYDRKGYLIILKTWLELRILNKVQKLIAFSMFHEKCISLEDERILLHHNK</sequence>
<dbReference type="SUPFAM" id="SSF48371">
    <property type="entry name" value="ARM repeat"/>
    <property type="match status" value="1"/>
</dbReference>
<feature type="active site" description="Proton donor" evidence="9">
    <location>
        <position position="377"/>
    </location>
</feature>
<dbReference type="NCBIfam" id="TIGR02411">
    <property type="entry name" value="leuko_A4_hydro"/>
    <property type="match status" value="1"/>
</dbReference>
<comment type="caution">
    <text evidence="14">The sequence shown here is derived from an EMBL/GenBank/DDBJ whole genome shotgun (WGS) entry which is preliminary data.</text>
</comment>
<dbReference type="Pfam" id="PF17900">
    <property type="entry name" value="Peptidase_M1_N"/>
    <property type="match status" value="1"/>
</dbReference>
<dbReference type="InterPro" id="IPR027268">
    <property type="entry name" value="Peptidase_M4/M1_CTD_sf"/>
</dbReference>
<dbReference type="Gene3D" id="1.25.40.320">
    <property type="entry name" value="Peptidase M1, leukotriene A4 hydrolase/aminopeptidase C-terminal domain"/>
    <property type="match status" value="1"/>
</dbReference>
<dbReference type="FunFam" id="3.30.2010.30:FF:000001">
    <property type="entry name" value="Leukotriene A(4) hydrolase"/>
    <property type="match status" value="1"/>
</dbReference>
<dbReference type="Pfam" id="PF09127">
    <property type="entry name" value="Leuk-A4-hydro_C"/>
    <property type="match status" value="1"/>
</dbReference>
<keyword evidence="5 11" id="KW-0479">Metal-binding</keyword>
<evidence type="ECO:0000256" key="7">
    <source>
        <dbReference type="ARBA" id="ARBA00022833"/>
    </source>
</evidence>
<dbReference type="InterPro" id="IPR012777">
    <property type="entry name" value="LTA4H"/>
</dbReference>
<organism evidence="14 15">
    <name type="scientific">Paraglomus occultum</name>
    <dbReference type="NCBI Taxonomy" id="144539"/>
    <lineage>
        <taxon>Eukaryota</taxon>
        <taxon>Fungi</taxon>
        <taxon>Fungi incertae sedis</taxon>
        <taxon>Mucoromycota</taxon>
        <taxon>Glomeromycotina</taxon>
        <taxon>Glomeromycetes</taxon>
        <taxon>Paraglomerales</taxon>
        <taxon>Paraglomeraceae</taxon>
        <taxon>Paraglomus</taxon>
    </lineage>
</organism>
<dbReference type="FunFam" id="2.60.40.1730:FF:000004">
    <property type="entry name" value="Leukotriene A(4) hydrolase"/>
    <property type="match status" value="1"/>
</dbReference>
<dbReference type="Proteomes" id="UP000789572">
    <property type="component" value="Unassembled WGS sequence"/>
</dbReference>
<proteinExistence type="inferred from homology"/>
<evidence type="ECO:0000256" key="11">
    <source>
        <dbReference type="PIRSR" id="PIRSR612777-3"/>
    </source>
</evidence>
<evidence type="ECO:0000256" key="9">
    <source>
        <dbReference type="PIRSR" id="PIRSR612777-1"/>
    </source>
</evidence>
<dbReference type="SUPFAM" id="SSF55486">
    <property type="entry name" value="Metalloproteases ('zincins'), catalytic domain"/>
    <property type="match status" value="1"/>
</dbReference>
<dbReference type="Pfam" id="PF01433">
    <property type="entry name" value="Peptidase_M1"/>
    <property type="match status" value="1"/>
</dbReference>
<dbReference type="GO" id="GO:0004301">
    <property type="term" value="F:epoxide hydrolase activity"/>
    <property type="evidence" value="ECO:0007669"/>
    <property type="project" value="UniProtKB-EC"/>
</dbReference>
<dbReference type="AlphaFoldDB" id="A0A9N8VNN7"/>
<dbReference type="FunFam" id="1.10.390.10:FF:000003">
    <property type="entry name" value="Leukotriene A(4) hydrolase"/>
    <property type="match status" value="1"/>
</dbReference>
<dbReference type="GO" id="GO:0005829">
    <property type="term" value="C:cytosol"/>
    <property type="evidence" value="ECO:0007669"/>
    <property type="project" value="TreeGrafter"/>
</dbReference>
<dbReference type="CDD" id="cd09599">
    <property type="entry name" value="M1_LTA4H"/>
    <property type="match status" value="1"/>
</dbReference>
<dbReference type="InterPro" id="IPR016024">
    <property type="entry name" value="ARM-type_fold"/>
</dbReference>
<gene>
    <name evidence="14" type="ORF">POCULU_LOCUS312</name>
</gene>
<name>A0A9N8VNN7_9GLOM</name>
<dbReference type="EMBL" id="CAJVPJ010000015">
    <property type="protein sequence ID" value="CAG8456178.1"/>
    <property type="molecule type" value="Genomic_DNA"/>
</dbReference>
<comment type="cofactor">
    <cofactor evidence="11 12">
        <name>Zn(2+)</name>
        <dbReference type="ChEBI" id="CHEBI:29105"/>
    </cofactor>
    <text evidence="11 12">Binds 1 zinc ion per subunit.</text>
</comment>
<dbReference type="EC" id="3.4.11.-" evidence="12"/>
<dbReference type="PRINTS" id="PR00756">
    <property type="entry name" value="ALADIPTASE"/>
</dbReference>
<dbReference type="PANTHER" id="PTHR45726">
    <property type="entry name" value="LEUKOTRIENE A-4 HYDROLASE"/>
    <property type="match status" value="1"/>
</dbReference>
<dbReference type="InterPro" id="IPR015211">
    <property type="entry name" value="Peptidase_M1_C"/>
</dbReference>
<feature type="binding site" evidence="11">
    <location>
        <position position="289"/>
    </location>
    <ligand>
        <name>Zn(2+)</name>
        <dbReference type="ChEBI" id="CHEBI:29105"/>
        <note>catalytic</note>
    </ligand>
</feature>
<dbReference type="InterPro" id="IPR038502">
    <property type="entry name" value="M1_LTA-4_hydro/amino_C_sf"/>
</dbReference>
<feature type="binding site" evidence="11">
    <location>
        <position position="312"/>
    </location>
    <ligand>
        <name>Zn(2+)</name>
        <dbReference type="ChEBI" id="CHEBI:29105"/>
        <note>catalytic</note>
    </ligand>
</feature>
<evidence type="ECO:0000256" key="4">
    <source>
        <dbReference type="ARBA" id="ARBA00022670"/>
    </source>
</evidence>
<evidence type="ECO:0000256" key="5">
    <source>
        <dbReference type="ARBA" id="ARBA00022723"/>
    </source>
</evidence>
<dbReference type="SUPFAM" id="SSF63737">
    <property type="entry name" value="Leukotriene A4 hydrolase N-terminal domain"/>
    <property type="match status" value="1"/>
</dbReference>
<accession>A0A9N8VNN7</accession>
<reference evidence="14" key="1">
    <citation type="submission" date="2021-06" db="EMBL/GenBank/DDBJ databases">
        <authorList>
            <person name="Kallberg Y."/>
            <person name="Tangrot J."/>
            <person name="Rosling A."/>
        </authorList>
    </citation>
    <scope>NUCLEOTIDE SEQUENCE</scope>
    <source>
        <strain evidence="14">IA702</strain>
    </source>
</reference>
<comment type="subcellular location">
    <subcellularLocation>
        <location evidence="1 12">Cytoplasm</location>
    </subcellularLocation>
</comment>
<comment type="similarity">
    <text evidence="2 12">Belongs to the peptidase M1 family.</text>
</comment>
<dbReference type="GO" id="GO:0008270">
    <property type="term" value="F:zinc ion binding"/>
    <property type="evidence" value="ECO:0007669"/>
    <property type="project" value="InterPro"/>
</dbReference>
<evidence type="ECO:0000256" key="3">
    <source>
        <dbReference type="ARBA" id="ARBA00022490"/>
    </source>
</evidence>
<dbReference type="GO" id="GO:0006508">
    <property type="term" value="P:proteolysis"/>
    <property type="evidence" value="ECO:0007669"/>
    <property type="project" value="UniProtKB-KW"/>
</dbReference>
<comment type="catalytic activity">
    <reaction evidence="12">
        <text>an epoxide + H2O = an ethanediol</text>
        <dbReference type="Rhea" id="RHEA:19037"/>
        <dbReference type="ChEBI" id="CHEBI:15377"/>
        <dbReference type="ChEBI" id="CHEBI:32955"/>
        <dbReference type="ChEBI" id="CHEBI:140594"/>
        <dbReference type="EC" id="3.3.2.10"/>
    </reaction>
</comment>
<feature type="binding site" evidence="10">
    <location>
        <begin position="132"/>
        <end position="134"/>
    </location>
    <ligand>
        <name>a peptide</name>
        <dbReference type="ChEBI" id="CHEBI:60466"/>
    </ligand>
</feature>
<evidence type="ECO:0000259" key="13">
    <source>
        <dbReference type="SMART" id="SM01263"/>
    </source>
</evidence>
<dbReference type="GO" id="GO:0008237">
    <property type="term" value="F:metallopeptidase activity"/>
    <property type="evidence" value="ECO:0007669"/>
    <property type="project" value="UniProtKB-KW"/>
</dbReference>
<evidence type="ECO:0000256" key="2">
    <source>
        <dbReference type="ARBA" id="ARBA00010136"/>
    </source>
</evidence>